<dbReference type="PANTHER" id="PTHR11214">
    <property type="entry name" value="BETA-1,3-N-ACETYLGLUCOSAMINYLTRANSFERASE"/>
    <property type="match status" value="1"/>
</dbReference>
<keyword evidence="9 10" id="KW-0472">Membrane</keyword>
<evidence type="ECO:0000256" key="5">
    <source>
        <dbReference type="ARBA" id="ARBA00022692"/>
    </source>
</evidence>
<keyword evidence="12" id="KW-1185">Reference proteome</keyword>
<dbReference type="EC" id="2.4.1.-" evidence="10"/>
<dbReference type="Proteomes" id="UP000582659">
    <property type="component" value="Unassembled WGS sequence"/>
</dbReference>
<evidence type="ECO:0000256" key="9">
    <source>
        <dbReference type="ARBA" id="ARBA00023136"/>
    </source>
</evidence>
<sequence length="336" mass="39747">MAVFTLRFRPVQRCIYLVILIPILFILYRINTSVSNTCSIQISPRLFGHYPIHGYNPSPLVKSSPQEKRLLTVTLPNITSTTRNAFWIIHSAPANFANREFIRNEYFQETKKADIIPIFVILRANLSQTSQMVREEYQKFNDIIIVENVVDSYHSISYKVRAWITYLNKYHKPLYVIKTDDDIMIDWRNTINLLNKLKKHRNMMLCRVYTNGQVVRNNRSKWYLSKEEYKSNSLGTYCQGMAMAFSGNLIESMAGNINKVQYLWMDDWYLSRALLNTTKTLYIDIGSHYLSTNSMTELKHFFRTPRNILFAHFRGPRRYDLDERKETWDQVKQAEC</sequence>
<dbReference type="Proteomes" id="UP000659654">
    <property type="component" value="Unassembled WGS sequence"/>
</dbReference>
<dbReference type="GO" id="GO:0006493">
    <property type="term" value="P:protein O-linked glycosylation"/>
    <property type="evidence" value="ECO:0007669"/>
    <property type="project" value="TreeGrafter"/>
</dbReference>
<keyword evidence="8 10" id="KW-0333">Golgi apparatus</keyword>
<dbReference type="AlphaFoldDB" id="A0A7I8X165"/>
<evidence type="ECO:0000256" key="8">
    <source>
        <dbReference type="ARBA" id="ARBA00023034"/>
    </source>
</evidence>
<keyword evidence="7 10" id="KW-1133">Transmembrane helix</keyword>
<dbReference type="OrthoDB" id="6381420at2759"/>
<evidence type="ECO:0000256" key="6">
    <source>
        <dbReference type="ARBA" id="ARBA00022968"/>
    </source>
</evidence>
<evidence type="ECO:0000256" key="2">
    <source>
        <dbReference type="ARBA" id="ARBA00008661"/>
    </source>
</evidence>
<comment type="similarity">
    <text evidence="2 10">Belongs to the glycosyltransferase 31 family.</text>
</comment>
<evidence type="ECO:0000256" key="10">
    <source>
        <dbReference type="RuleBase" id="RU363063"/>
    </source>
</evidence>
<keyword evidence="3 10" id="KW-0328">Glycosyltransferase</keyword>
<dbReference type="Gene3D" id="3.90.550.50">
    <property type="match status" value="1"/>
</dbReference>
<dbReference type="GO" id="GO:0000139">
    <property type="term" value="C:Golgi membrane"/>
    <property type="evidence" value="ECO:0007669"/>
    <property type="project" value="UniProtKB-SubCell"/>
</dbReference>
<evidence type="ECO:0000313" key="12">
    <source>
        <dbReference type="Proteomes" id="UP000659654"/>
    </source>
</evidence>
<dbReference type="InterPro" id="IPR002659">
    <property type="entry name" value="Glyco_trans_31"/>
</dbReference>
<gene>
    <name evidence="11" type="ORF">BXYJ_LOCUS14272</name>
</gene>
<comment type="subcellular location">
    <subcellularLocation>
        <location evidence="1 10">Golgi apparatus membrane</location>
        <topology evidence="1 10">Single-pass type II membrane protein</topology>
    </subcellularLocation>
</comment>
<dbReference type="EMBL" id="CAJFDI010000006">
    <property type="protein sequence ID" value="CAD5234181.1"/>
    <property type="molecule type" value="Genomic_DNA"/>
</dbReference>
<evidence type="ECO:0000256" key="3">
    <source>
        <dbReference type="ARBA" id="ARBA00022676"/>
    </source>
</evidence>
<dbReference type="GO" id="GO:0016758">
    <property type="term" value="F:hexosyltransferase activity"/>
    <property type="evidence" value="ECO:0007669"/>
    <property type="project" value="InterPro"/>
</dbReference>
<accession>A0A7I8X165</accession>
<proteinExistence type="inferred from homology"/>
<dbReference type="Pfam" id="PF01762">
    <property type="entry name" value="Galactosyl_T"/>
    <property type="match status" value="1"/>
</dbReference>
<evidence type="ECO:0000313" key="11">
    <source>
        <dbReference type="EMBL" id="CAD5234181.1"/>
    </source>
</evidence>
<dbReference type="SMR" id="A0A7I8X165"/>
<keyword evidence="4" id="KW-0808">Transferase</keyword>
<evidence type="ECO:0000256" key="7">
    <source>
        <dbReference type="ARBA" id="ARBA00022989"/>
    </source>
</evidence>
<comment type="caution">
    <text evidence="11">The sequence shown here is derived from an EMBL/GenBank/DDBJ whole genome shotgun (WGS) entry which is preliminary data.</text>
</comment>
<feature type="transmembrane region" description="Helical" evidence="10">
    <location>
        <begin position="14"/>
        <end position="30"/>
    </location>
</feature>
<name>A0A7I8X165_BURXY</name>
<evidence type="ECO:0000256" key="1">
    <source>
        <dbReference type="ARBA" id="ARBA00004323"/>
    </source>
</evidence>
<keyword evidence="5 10" id="KW-0812">Transmembrane</keyword>
<dbReference type="PANTHER" id="PTHR11214:SF364">
    <property type="entry name" value="HEXOSYLTRANSFERASE"/>
    <property type="match status" value="1"/>
</dbReference>
<organism evidence="11 12">
    <name type="scientific">Bursaphelenchus xylophilus</name>
    <name type="common">Pinewood nematode worm</name>
    <name type="synonym">Aphelenchoides xylophilus</name>
    <dbReference type="NCBI Taxonomy" id="6326"/>
    <lineage>
        <taxon>Eukaryota</taxon>
        <taxon>Metazoa</taxon>
        <taxon>Ecdysozoa</taxon>
        <taxon>Nematoda</taxon>
        <taxon>Chromadorea</taxon>
        <taxon>Rhabditida</taxon>
        <taxon>Tylenchina</taxon>
        <taxon>Tylenchomorpha</taxon>
        <taxon>Aphelenchoidea</taxon>
        <taxon>Aphelenchoididae</taxon>
        <taxon>Bursaphelenchus</taxon>
    </lineage>
</organism>
<protein>
    <recommendedName>
        <fullName evidence="10">Hexosyltransferase</fullName>
        <ecNumber evidence="10">2.4.1.-</ecNumber>
    </recommendedName>
</protein>
<evidence type="ECO:0000256" key="4">
    <source>
        <dbReference type="ARBA" id="ARBA00022679"/>
    </source>
</evidence>
<dbReference type="EMBL" id="CAJFCV020000006">
    <property type="protein sequence ID" value="CAG9129793.1"/>
    <property type="molecule type" value="Genomic_DNA"/>
</dbReference>
<reference evidence="11" key="1">
    <citation type="submission" date="2020-09" db="EMBL/GenBank/DDBJ databases">
        <authorList>
            <person name="Kikuchi T."/>
        </authorList>
    </citation>
    <scope>NUCLEOTIDE SEQUENCE</scope>
    <source>
        <strain evidence="11">Ka4C1</strain>
    </source>
</reference>
<keyword evidence="6 10" id="KW-0735">Signal-anchor</keyword>